<comment type="caution">
    <text evidence="1">The sequence shown here is derived from an EMBL/GenBank/DDBJ whole genome shotgun (WGS) entry which is preliminary data.</text>
</comment>
<evidence type="ECO:0000313" key="1">
    <source>
        <dbReference type="EMBL" id="GBG85091.1"/>
    </source>
</evidence>
<dbReference type="Proteomes" id="UP000265515">
    <property type="component" value="Unassembled WGS sequence"/>
</dbReference>
<dbReference type="Gramene" id="GBG85091">
    <property type="protein sequence ID" value="GBG85091"/>
    <property type="gene ID" value="CBR_g39553"/>
</dbReference>
<reference evidence="1 2" key="1">
    <citation type="journal article" date="2018" name="Cell">
        <title>The Chara Genome: Secondary Complexity and Implications for Plant Terrestrialization.</title>
        <authorList>
            <person name="Nishiyama T."/>
            <person name="Sakayama H."/>
            <person name="Vries J.D."/>
            <person name="Buschmann H."/>
            <person name="Saint-Marcoux D."/>
            <person name="Ullrich K.K."/>
            <person name="Haas F.B."/>
            <person name="Vanderstraeten L."/>
            <person name="Becker D."/>
            <person name="Lang D."/>
            <person name="Vosolsobe S."/>
            <person name="Rombauts S."/>
            <person name="Wilhelmsson P.K.I."/>
            <person name="Janitza P."/>
            <person name="Kern R."/>
            <person name="Heyl A."/>
            <person name="Rumpler F."/>
            <person name="Villalobos L.I.A.C."/>
            <person name="Clay J.M."/>
            <person name="Skokan R."/>
            <person name="Toyoda A."/>
            <person name="Suzuki Y."/>
            <person name="Kagoshima H."/>
            <person name="Schijlen E."/>
            <person name="Tajeshwar N."/>
            <person name="Catarino B."/>
            <person name="Hetherington A.J."/>
            <person name="Saltykova A."/>
            <person name="Bonnot C."/>
            <person name="Breuninger H."/>
            <person name="Symeonidi A."/>
            <person name="Radhakrishnan G.V."/>
            <person name="Van Nieuwerburgh F."/>
            <person name="Deforce D."/>
            <person name="Chang C."/>
            <person name="Karol K.G."/>
            <person name="Hedrich R."/>
            <person name="Ulvskov P."/>
            <person name="Glockner G."/>
            <person name="Delwiche C.F."/>
            <person name="Petrasek J."/>
            <person name="Van de Peer Y."/>
            <person name="Friml J."/>
            <person name="Beilby M."/>
            <person name="Dolan L."/>
            <person name="Kohara Y."/>
            <person name="Sugano S."/>
            <person name="Fujiyama A."/>
            <person name="Delaux P.-M."/>
            <person name="Quint M."/>
            <person name="TheiBen G."/>
            <person name="Hagemann M."/>
            <person name="Harholt J."/>
            <person name="Dunand C."/>
            <person name="Zachgo S."/>
            <person name="Langdale J."/>
            <person name="Maumus F."/>
            <person name="Straeten D.V.D."/>
            <person name="Gould S.B."/>
            <person name="Rensing S.A."/>
        </authorList>
    </citation>
    <scope>NUCLEOTIDE SEQUENCE [LARGE SCALE GENOMIC DNA]</scope>
    <source>
        <strain evidence="1 2">S276</strain>
    </source>
</reference>
<protein>
    <submittedName>
        <fullName evidence="1">Uncharacterized protein</fullName>
    </submittedName>
</protein>
<accession>A0A388LS56</accession>
<dbReference type="AlphaFoldDB" id="A0A388LS56"/>
<gene>
    <name evidence="1" type="ORF">CBR_g39553</name>
</gene>
<keyword evidence="2" id="KW-1185">Reference proteome</keyword>
<dbReference type="EMBL" id="BFEA01000504">
    <property type="protein sequence ID" value="GBG85091.1"/>
    <property type="molecule type" value="Genomic_DNA"/>
</dbReference>
<organism evidence="1 2">
    <name type="scientific">Chara braunii</name>
    <name type="common">Braun's stonewort</name>
    <dbReference type="NCBI Taxonomy" id="69332"/>
    <lineage>
        <taxon>Eukaryota</taxon>
        <taxon>Viridiplantae</taxon>
        <taxon>Streptophyta</taxon>
        <taxon>Charophyceae</taxon>
        <taxon>Charales</taxon>
        <taxon>Characeae</taxon>
        <taxon>Chara</taxon>
    </lineage>
</organism>
<name>A0A388LS56_CHABU</name>
<sequence length="96" mass="10805">MLSATCCSVFMSSTLTGCGKNYDLCGVRRDQVAMWIFKVSCSVVRRGNSIRCDVSPLTILSYDGCSLLLCWIYIKEIQTSMERRFHSRNGEEICGC</sequence>
<evidence type="ECO:0000313" key="2">
    <source>
        <dbReference type="Proteomes" id="UP000265515"/>
    </source>
</evidence>
<proteinExistence type="predicted"/>